<organism evidence="4">
    <name type="scientific">Selaginella moellendorffii</name>
    <name type="common">Spikemoss</name>
    <dbReference type="NCBI Taxonomy" id="88036"/>
    <lineage>
        <taxon>Eukaryota</taxon>
        <taxon>Viridiplantae</taxon>
        <taxon>Streptophyta</taxon>
        <taxon>Embryophyta</taxon>
        <taxon>Tracheophyta</taxon>
        <taxon>Lycopodiopsida</taxon>
        <taxon>Selaginellales</taxon>
        <taxon>Selaginellaceae</taxon>
        <taxon>Selaginella</taxon>
    </lineage>
</organism>
<sequence length="393" mass="43960">MITVMHDFVAMLVNGAGDVSSSARSWSAAGALLVLLWIALATLLPPILRRIESDSSARQDGRSDRLQRNLDWATERRKIFADYEKVRRSLNIAGPSTGVVATEEFKVNSRGVELFTKSWLPESGQPKGLIFYCHGYGDTISFFFEGIARRLARAQYAVFGMDYEGFGLSSGLHGYIESFDVLVDDVIEHYSSIRERKEFTGLPCFLFGESMGGAIAIKAHLKQPKVWDGAVLVAPMCKASQHIADDMYPPWILVQILKALVPVFPKSKLLPTRDLAAYAFKDPEKRKKAYYNVVGYVDRPRLRTAWELLVTTQEIESSMRQVSLPLLILHGGADKVTDPSVSKALYDNASSTDKRLYLYEGVYHGILEGEPDDTIDRVLADICSWLDLHSKQN</sequence>
<dbReference type="InterPro" id="IPR022742">
    <property type="entry name" value="Hydrolase_4"/>
</dbReference>
<dbReference type="Gene3D" id="3.40.50.1820">
    <property type="entry name" value="alpha/beta hydrolase"/>
    <property type="match status" value="1"/>
</dbReference>
<dbReference type="eggNOG" id="KOG1455">
    <property type="taxonomic scope" value="Eukaryota"/>
</dbReference>
<dbReference type="InterPro" id="IPR000073">
    <property type="entry name" value="AB_hydrolase_1"/>
</dbReference>
<proteinExistence type="predicted"/>
<evidence type="ECO:0000256" key="1">
    <source>
        <dbReference type="SAM" id="Phobius"/>
    </source>
</evidence>
<accession>D8SB16</accession>
<dbReference type="OMA" id="QNAQNLW"/>
<dbReference type="STRING" id="88036.D8SB16"/>
<evidence type="ECO:0000313" key="4">
    <source>
        <dbReference type="Proteomes" id="UP000001514"/>
    </source>
</evidence>
<keyword evidence="4" id="KW-1185">Reference proteome</keyword>
<evidence type="ECO:0000259" key="2">
    <source>
        <dbReference type="Pfam" id="PF12146"/>
    </source>
</evidence>
<reference evidence="3 4" key="1">
    <citation type="journal article" date="2011" name="Science">
        <title>The Selaginella genome identifies genetic changes associated with the evolution of vascular plants.</title>
        <authorList>
            <person name="Banks J.A."/>
            <person name="Nishiyama T."/>
            <person name="Hasebe M."/>
            <person name="Bowman J.L."/>
            <person name="Gribskov M."/>
            <person name="dePamphilis C."/>
            <person name="Albert V.A."/>
            <person name="Aono N."/>
            <person name="Aoyama T."/>
            <person name="Ambrose B.A."/>
            <person name="Ashton N.W."/>
            <person name="Axtell M.J."/>
            <person name="Barker E."/>
            <person name="Barker M.S."/>
            <person name="Bennetzen J.L."/>
            <person name="Bonawitz N.D."/>
            <person name="Chapple C."/>
            <person name="Cheng C."/>
            <person name="Correa L.G."/>
            <person name="Dacre M."/>
            <person name="DeBarry J."/>
            <person name="Dreyer I."/>
            <person name="Elias M."/>
            <person name="Engstrom E.M."/>
            <person name="Estelle M."/>
            <person name="Feng L."/>
            <person name="Finet C."/>
            <person name="Floyd S.K."/>
            <person name="Frommer W.B."/>
            <person name="Fujita T."/>
            <person name="Gramzow L."/>
            <person name="Gutensohn M."/>
            <person name="Harholt J."/>
            <person name="Hattori M."/>
            <person name="Heyl A."/>
            <person name="Hirai T."/>
            <person name="Hiwatashi Y."/>
            <person name="Ishikawa M."/>
            <person name="Iwata M."/>
            <person name="Karol K.G."/>
            <person name="Koehler B."/>
            <person name="Kolukisaoglu U."/>
            <person name="Kubo M."/>
            <person name="Kurata T."/>
            <person name="Lalonde S."/>
            <person name="Li K."/>
            <person name="Li Y."/>
            <person name="Litt A."/>
            <person name="Lyons E."/>
            <person name="Manning G."/>
            <person name="Maruyama T."/>
            <person name="Michael T.P."/>
            <person name="Mikami K."/>
            <person name="Miyazaki S."/>
            <person name="Morinaga S."/>
            <person name="Murata T."/>
            <person name="Mueller-Roeber B."/>
            <person name="Nelson D.R."/>
            <person name="Obara M."/>
            <person name="Oguri Y."/>
            <person name="Olmstead R.G."/>
            <person name="Onodera N."/>
            <person name="Petersen B.L."/>
            <person name="Pils B."/>
            <person name="Prigge M."/>
            <person name="Rensing S.A."/>
            <person name="Riano-Pachon D.M."/>
            <person name="Roberts A.W."/>
            <person name="Sato Y."/>
            <person name="Scheller H.V."/>
            <person name="Schulz B."/>
            <person name="Schulz C."/>
            <person name="Shakirov E.V."/>
            <person name="Shibagaki N."/>
            <person name="Shinohara N."/>
            <person name="Shippen D.E."/>
            <person name="Soerensen I."/>
            <person name="Sotooka R."/>
            <person name="Sugimoto N."/>
            <person name="Sugita M."/>
            <person name="Sumikawa N."/>
            <person name="Tanurdzic M."/>
            <person name="Theissen G."/>
            <person name="Ulvskov P."/>
            <person name="Wakazuki S."/>
            <person name="Weng J.K."/>
            <person name="Willats W.W."/>
            <person name="Wipf D."/>
            <person name="Wolf P.G."/>
            <person name="Yang L."/>
            <person name="Zimmer A.D."/>
            <person name="Zhu Q."/>
            <person name="Mitros T."/>
            <person name="Hellsten U."/>
            <person name="Loque D."/>
            <person name="Otillar R."/>
            <person name="Salamov A."/>
            <person name="Schmutz J."/>
            <person name="Shapiro H."/>
            <person name="Lindquist E."/>
            <person name="Lucas S."/>
            <person name="Rokhsar D."/>
            <person name="Grigoriev I.V."/>
        </authorList>
    </citation>
    <scope>NUCLEOTIDE SEQUENCE [LARGE SCALE GENOMIC DNA]</scope>
</reference>
<dbReference type="GO" id="GO:0016298">
    <property type="term" value="F:lipase activity"/>
    <property type="evidence" value="ECO:0000318"/>
    <property type="project" value="GO_Central"/>
</dbReference>
<dbReference type="GO" id="GO:0016020">
    <property type="term" value="C:membrane"/>
    <property type="evidence" value="ECO:0000318"/>
    <property type="project" value="GO_Central"/>
</dbReference>
<dbReference type="InterPro" id="IPR051044">
    <property type="entry name" value="MAG_DAG_Lipase"/>
</dbReference>
<protein>
    <recommendedName>
        <fullName evidence="2">Serine aminopeptidase S33 domain-containing protein</fullName>
    </recommendedName>
</protein>
<dbReference type="InterPro" id="IPR029058">
    <property type="entry name" value="AB_hydrolase_fold"/>
</dbReference>
<dbReference type="KEGG" id="smo:SELMODRAFT_444550"/>
<dbReference type="AlphaFoldDB" id="D8SB16"/>
<name>D8SB16_SELML</name>
<dbReference type="Proteomes" id="UP000001514">
    <property type="component" value="Unassembled WGS sequence"/>
</dbReference>
<dbReference type="PRINTS" id="PR00111">
    <property type="entry name" value="ABHYDROLASE"/>
</dbReference>
<dbReference type="Gramene" id="EFJ18172">
    <property type="protein sequence ID" value="EFJ18172"/>
    <property type="gene ID" value="SELMODRAFT_444550"/>
</dbReference>
<dbReference type="SUPFAM" id="SSF53474">
    <property type="entry name" value="alpha/beta-Hydrolases"/>
    <property type="match status" value="1"/>
</dbReference>
<dbReference type="ESTHER" id="selml-d8s0c9">
    <property type="family name" value="Monoglyceridelipase_lysophospholip"/>
</dbReference>
<dbReference type="FunFam" id="3.40.50.1820:FF:000054">
    <property type="entry name" value="Alpha/beta-Hydrolases superfamily protein"/>
    <property type="match status" value="1"/>
</dbReference>
<dbReference type="EMBL" id="GL377610">
    <property type="protein sequence ID" value="EFJ18172.1"/>
    <property type="molecule type" value="Genomic_DNA"/>
</dbReference>
<feature type="transmembrane region" description="Helical" evidence="1">
    <location>
        <begin position="26"/>
        <end position="48"/>
    </location>
</feature>
<keyword evidence="1" id="KW-0812">Transmembrane</keyword>
<dbReference type="HOGENOM" id="CLU_026209_0_0_1"/>
<keyword evidence="1" id="KW-0472">Membrane</keyword>
<gene>
    <name evidence="3" type="ORF">SELMODRAFT_444550</name>
</gene>
<dbReference type="InParanoid" id="D8SB16"/>
<dbReference type="Pfam" id="PF12146">
    <property type="entry name" value="Hydrolase_4"/>
    <property type="match status" value="1"/>
</dbReference>
<evidence type="ECO:0000313" key="3">
    <source>
        <dbReference type="EMBL" id="EFJ18172.1"/>
    </source>
</evidence>
<keyword evidence="1" id="KW-1133">Transmembrane helix</keyword>
<dbReference type="PANTHER" id="PTHR11614">
    <property type="entry name" value="PHOSPHOLIPASE-RELATED"/>
    <property type="match status" value="1"/>
</dbReference>
<feature type="domain" description="Serine aminopeptidase S33" evidence="2">
    <location>
        <begin position="125"/>
        <end position="371"/>
    </location>
</feature>
<dbReference type="FunCoup" id="D8SB16">
    <property type="interactions" value="877"/>
</dbReference>